<proteinExistence type="predicted"/>
<reference evidence="1 2" key="1">
    <citation type="journal article" date="2019" name="Nat. Ecol. Evol.">
        <title>Megaphylogeny resolves global patterns of mushroom evolution.</title>
        <authorList>
            <person name="Varga T."/>
            <person name="Krizsan K."/>
            <person name="Foldi C."/>
            <person name="Dima B."/>
            <person name="Sanchez-Garcia M."/>
            <person name="Sanchez-Ramirez S."/>
            <person name="Szollosi G.J."/>
            <person name="Szarkandi J.G."/>
            <person name="Papp V."/>
            <person name="Albert L."/>
            <person name="Andreopoulos W."/>
            <person name="Angelini C."/>
            <person name="Antonin V."/>
            <person name="Barry K.W."/>
            <person name="Bougher N.L."/>
            <person name="Buchanan P."/>
            <person name="Buyck B."/>
            <person name="Bense V."/>
            <person name="Catcheside P."/>
            <person name="Chovatia M."/>
            <person name="Cooper J."/>
            <person name="Damon W."/>
            <person name="Desjardin D."/>
            <person name="Finy P."/>
            <person name="Geml J."/>
            <person name="Haridas S."/>
            <person name="Hughes K."/>
            <person name="Justo A."/>
            <person name="Karasinski D."/>
            <person name="Kautmanova I."/>
            <person name="Kiss B."/>
            <person name="Kocsube S."/>
            <person name="Kotiranta H."/>
            <person name="LaButti K.M."/>
            <person name="Lechner B.E."/>
            <person name="Liimatainen K."/>
            <person name="Lipzen A."/>
            <person name="Lukacs Z."/>
            <person name="Mihaltcheva S."/>
            <person name="Morgado L.N."/>
            <person name="Niskanen T."/>
            <person name="Noordeloos M.E."/>
            <person name="Ohm R.A."/>
            <person name="Ortiz-Santana B."/>
            <person name="Ovrebo C."/>
            <person name="Racz N."/>
            <person name="Riley R."/>
            <person name="Savchenko A."/>
            <person name="Shiryaev A."/>
            <person name="Soop K."/>
            <person name="Spirin V."/>
            <person name="Szebenyi C."/>
            <person name="Tomsovsky M."/>
            <person name="Tulloss R.E."/>
            <person name="Uehling J."/>
            <person name="Grigoriev I.V."/>
            <person name="Vagvolgyi C."/>
            <person name="Papp T."/>
            <person name="Martin F.M."/>
            <person name="Miettinen O."/>
            <person name="Hibbett D.S."/>
            <person name="Nagy L.G."/>
        </authorList>
    </citation>
    <scope>NUCLEOTIDE SEQUENCE [LARGE SCALE GENOMIC DNA]</scope>
    <source>
        <strain evidence="1 2">NL-1719</strain>
    </source>
</reference>
<gene>
    <name evidence="1" type="ORF">BDN72DRAFT_881920</name>
</gene>
<dbReference type="Proteomes" id="UP000308600">
    <property type="component" value="Unassembled WGS sequence"/>
</dbReference>
<sequence length="127" mass="14135">MHRQPLSGTRALGAQPPEVKVALQKFSAWLSSPEAVQSTRPSHLTAQRLHAQFHQAAMGRLAMAYRRICDEVQNLKNRYEGGSALLGSEGSFGEARMLWQIFGLQEDADDDDDELKMGLVFKFGLMS</sequence>
<name>A0ACD3ADU7_9AGAR</name>
<accession>A0ACD3ADU7</accession>
<evidence type="ECO:0000313" key="2">
    <source>
        <dbReference type="Proteomes" id="UP000308600"/>
    </source>
</evidence>
<organism evidence="1 2">
    <name type="scientific">Pluteus cervinus</name>
    <dbReference type="NCBI Taxonomy" id="181527"/>
    <lineage>
        <taxon>Eukaryota</taxon>
        <taxon>Fungi</taxon>
        <taxon>Dikarya</taxon>
        <taxon>Basidiomycota</taxon>
        <taxon>Agaricomycotina</taxon>
        <taxon>Agaricomycetes</taxon>
        <taxon>Agaricomycetidae</taxon>
        <taxon>Agaricales</taxon>
        <taxon>Pluteineae</taxon>
        <taxon>Pluteaceae</taxon>
        <taxon>Pluteus</taxon>
    </lineage>
</organism>
<protein>
    <submittedName>
        <fullName evidence="1">Uncharacterized protein</fullName>
    </submittedName>
</protein>
<keyword evidence="2" id="KW-1185">Reference proteome</keyword>
<dbReference type="EMBL" id="ML208506">
    <property type="protein sequence ID" value="TFK63762.1"/>
    <property type="molecule type" value="Genomic_DNA"/>
</dbReference>
<evidence type="ECO:0000313" key="1">
    <source>
        <dbReference type="EMBL" id="TFK63762.1"/>
    </source>
</evidence>